<reference evidence="2 3" key="1">
    <citation type="journal article" date="2006" name="Science">
        <title>The genome of black cottonwood, Populus trichocarpa (Torr. &amp; Gray).</title>
        <authorList>
            <person name="Tuskan G.A."/>
            <person name="Difazio S."/>
            <person name="Jansson S."/>
            <person name="Bohlmann J."/>
            <person name="Grigoriev I."/>
            <person name="Hellsten U."/>
            <person name="Putnam N."/>
            <person name="Ralph S."/>
            <person name="Rombauts S."/>
            <person name="Salamov A."/>
            <person name="Schein J."/>
            <person name="Sterck L."/>
            <person name="Aerts A."/>
            <person name="Bhalerao R.R."/>
            <person name="Bhalerao R.P."/>
            <person name="Blaudez D."/>
            <person name="Boerjan W."/>
            <person name="Brun A."/>
            <person name="Brunner A."/>
            <person name="Busov V."/>
            <person name="Campbell M."/>
            <person name="Carlson J."/>
            <person name="Chalot M."/>
            <person name="Chapman J."/>
            <person name="Chen G.L."/>
            <person name="Cooper D."/>
            <person name="Coutinho P.M."/>
            <person name="Couturier J."/>
            <person name="Covert S."/>
            <person name="Cronk Q."/>
            <person name="Cunningham R."/>
            <person name="Davis J."/>
            <person name="Degroeve S."/>
            <person name="Dejardin A."/>
            <person name="Depamphilis C."/>
            <person name="Detter J."/>
            <person name="Dirks B."/>
            <person name="Dubchak I."/>
            <person name="Duplessis S."/>
            <person name="Ehlting J."/>
            <person name="Ellis B."/>
            <person name="Gendler K."/>
            <person name="Goodstein D."/>
            <person name="Gribskov M."/>
            <person name="Grimwood J."/>
            <person name="Groover A."/>
            <person name="Gunter L."/>
            <person name="Hamberger B."/>
            <person name="Heinze B."/>
            <person name="Helariutta Y."/>
            <person name="Henrissat B."/>
            <person name="Holligan D."/>
            <person name="Holt R."/>
            <person name="Huang W."/>
            <person name="Islam-Faridi N."/>
            <person name="Jones S."/>
            <person name="Jones-Rhoades M."/>
            <person name="Jorgensen R."/>
            <person name="Joshi C."/>
            <person name="Kangasjarvi J."/>
            <person name="Karlsson J."/>
            <person name="Kelleher C."/>
            <person name="Kirkpatrick R."/>
            <person name="Kirst M."/>
            <person name="Kohler A."/>
            <person name="Kalluri U."/>
            <person name="Larimer F."/>
            <person name="Leebens-Mack J."/>
            <person name="Leple J.C."/>
            <person name="Locascio P."/>
            <person name="Lou Y."/>
            <person name="Lucas S."/>
            <person name="Martin F."/>
            <person name="Montanini B."/>
            <person name="Napoli C."/>
            <person name="Nelson D.R."/>
            <person name="Nelson C."/>
            <person name="Nieminen K."/>
            <person name="Nilsson O."/>
            <person name="Pereda V."/>
            <person name="Peter G."/>
            <person name="Philippe R."/>
            <person name="Pilate G."/>
            <person name="Poliakov A."/>
            <person name="Razumovskaya J."/>
            <person name="Richardson P."/>
            <person name="Rinaldi C."/>
            <person name="Ritland K."/>
            <person name="Rouze P."/>
            <person name="Ryaboy D."/>
            <person name="Schmutz J."/>
            <person name="Schrader J."/>
            <person name="Segerman B."/>
            <person name="Shin H."/>
            <person name="Siddiqui A."/>
            <person name="Sterky F."/>
            <person name="Terry A."/>
            <person name="Tsai C.J."/>
            <person name="Uberbacher E."/>
            <person name="Unneberg P."/>
            <person name="Vahala J."/>
            <person name="Wall K."/>
            <person name="Wessler S."/>
            <person name="Yang G."/>
            <person name="Yin T."/>
            <person name="Douglas C."/>
            <person name="Marra M."/>
            <person name="Sandberg G."/>
            <person name="Van de Peer Y."/>
            <person name="Rokhsar D."/>
        </authorList>
    </citation>
    <scope>NUCLEOTIDE SEQUENCE [LARGE SCALE GENOMIC DNA]</scope>
    <source>
        <strain evidence="3">cv. Nisqually</strain>
    </source>
</reference>
<dbReference type="SUPFAM" id="SSF53474">
    <property type="entry name" value="alpha/beta-Hydrolases"/>
    <property type="match status" value="2"/>
</dbReference>
<dbReference type="GO" id="GO:0006508">
    <property type="term" value="P:proteolysis"/>
    <property type="evidence" value="ECO:0007669"/>
    <property type="project" value="InterPro"/>
</dbReference>
<dbReference type="InterPro" id="IPR001563">
    <property type="entry name" value="Peptidase_S10"/>
</dbReference>
<name>A0A2K1XA54_POPTR</name>
<dbReference type="FunFam" id="3.40.50.1820:FF:000912">
    <property type="entry name" value="Uncharacterized protein"/>
    <property type="match status" value="1"/>
</dbReference>
<dbReference type="PANTHER" id="PTHR11802:SF421">
    <property type="entry name" value="CARBOXYPEPTIDASE"/>
    <property type="match status" value="1"/>
</dbReference>
<proteinExistence type="inferred from homology"/>
<dbReference type="PRINTS" id="PR00724">
    <property type="entry name" value="CRBOXYPTASEC"/>
</dbReference>
<dbReference type="GO" id="GO:0004185">
    <property type="term" value="F:serine-type carboxypeptidase activity"/>
    <property type="evidence" value="ECO:0000318"/>
    <property type="project" value="GO_Central"/>
</dbReference>
<evidence type="ECO:0000313" key="3">
    <source>
        <dbReference type="Proteomes" id="UP000006729"/>
    </source>
</evidence>
<dbReference type="AlphaFoldDB" id="A0A2K1XA54"/>
<sequence>MQLIITMSSATFSYHLVNHSWIFPVTLLDQGFKFHHPQNQYKRKMLRI</sequence>
<dbReference type="PANTHER" id="PTHR11802">
    <property type="entry name" value="SERINE PROTEASE FAMILY S10 SERINE CARBOXYPEPTIDASE"/>
    <property type="match status" value="1"/>
</dbReference>
<dbReference type="Gene3D" id="3.40.50.1820">
    <property type="entry name" value="alpha/beta hydrolase"/>
    <property type="match status" value="2"/>
</dbReference>
<dbReference type="Pfam" id="PF00450">
    <property type="entry name" value="Peptidase_S10"/>
    <property type="match status" value="2"/>
</dbReference>
<accession>A0A2K1XA54</accession>
<comment type="caution">
    <text evidence="2">The sequence shown here is derived from an EMBL/GenBank/DDBJ whole genome shotgun (WGS) entry which is preliminary data.</text>
</comment>
<protein>
    <submittedName>
        <fullName evidence="2">Uncharacterized protein</fullName>
    </submittedName>
</protein>
<dbReference type="InParanoid" id="A0A2K1XA54"/>
<dbReference type="InterPro" id="IPR029058">
    <property type="entry name" value="AB_hydrolase_fold"/>
</dbReference>
<comment type="similarity">
    <text evidence="1">Belongs to the peptidase S10 family.</text>
</comment>
<evidence type="ECO:0000313" key="2">
    <source>
        <dbReference type="EMBL" id="PNS97648.2"/>
    </source>
</evidence>
<evidence type="ECO:0000256" key="1">
    <source>
        <dbReference type="ARBA" id="ARBA00009431"/>
    </source>
</evidence>
<keyword evidence="3" id="KW-1185">Reference proteome</keyword>
<dbReference type="EMBL" id="CM009305">
    <property type="protein sequence ID" value="PNS97648.2"/>
    <property type="molecule type" value="Genomic_DNA"/>
</dbReference>
<organism evidence="2 3">
    <name type="scientific">Populus trichocarpa</name>
    <name type="common">Western balsam poplar</name>
    <name type="synonym">Populus balsamifera subsp. trichocarpa</name>
    <dbReference type="NCBI Taxonomy" id="3694"/>
    <lineage>
        <taxon>Eukaryota</taxon>
        <taxon>Viridiplantae</taxon>
        <taxon>Streptophyta</taxon>
        <taxon>Embryophyta</taxon>
        <taxon>Tracheophyta</taxon>
        <taxon>Spermatophyta</taxon>
        <taxon>Magnoliopsida</taxon>
        <taxon>eudicotyledons</taxon>
        <taxon>Gunneridae</taxon>
        <taxon>Pentapetalae</taxon>
        <taxon>rosids</taxon>
        <taxon>fabids</taxon>
        <taxon>Malpighiales</taxon>
        <taxon>Salicaceae</taxon>
        <taxon>Saliceae</taxon>
        <taxon>Populus</taxon>
    </lineage>
</organism>
<dbReference type="Proteomes" id="UP000006729">
    <property type="component" value="Chromosome 16"/>
</dbReference>
<gene>
    <name evidence="2" type="ORF">POPTR_016G034501v4</name>
</gene>